<name>A0AAW2CTU1_9ROSI</name>
<evidence type="ECO:0000313" key="1">
    <source>
        <dbReference type="EMBL" id="KAL0000943.1"/>
    </source>
</evidence>
<accession>A0AAW2CTU1</accession>
<organism evidence="1 2">
    <name type="scientific">Lithocarpus litseifolius</name>
    <dbReference type="NCBI Taxonomy" id="425828"/>
    <lineage>
        <taxon>Eukaryota</taxon>
        <taxon>Viridiplantae</taxon>
        <taxon>Streptophyta</taxon>
        <taxon>Embryophyta</taxon>
        <taxon>Tracheophyta</taxon>
        <taxon>Spermatophyta</taxon>
        <taxon>Magnoliopsida</taxon>
        <taxon>eudicotyledons</taxon>
        <taxon>Gunneridae</taxon>
        <taxon>Pentapetalae</taxon>
        <taxon>rosids</taxon>
        <taxon>fabids</taxon>
        <taxon>Fagales</taxon>
        <taxon>Fagaceae</taxon>
        <taxon>Lithocarpus</taxon>
    </lineage>
</organism>
<reference evidence="1 2" key="1">
    <citation type="submission" date="2024-01" db="EMBL/GenBank/DDBJ databases">
        <title>A telomere-to-telomere, gap-free genome of sweet tea (Lithocarpus litseifolius).</title>
        <authorList>
            <person name="Zhou J."/>
        </authorList>
    </citation>
    <scope>NUCLEOTIDE SEQUENCE [LARGE SCALE GENOMIC DNA]</scope>
    <source>
        <strain evidence="1">Zhou-2022a</strain>
        <tissue evidence="1">Leaf</tissue>
    </source>
</reference>
<sequence>MKENNQPHGSSSDNSKFVLQGVIKFYGVANSTASSTNGAVQEALMKAVTKARNYGFQWILFLTNNKNLVQLINKKKKPAWQGKTLIADLEILYPNGLFCNLLVVPKVVLDVVYTAANLATKIQNANSPKLG</sequence>
<dbReference type="AlphaFoldDB" id="A0AAW2CTU1"/>
<keyword evidence="2" id="KW-1185">Reference proteome</keyword>
<proteinExistence type="predicted"/>
<comment type="caution">
    <text evidence="1">The sequence shown here is derived from an EMBL/GenBank/DDBJ whole genome shotgun (WGS) entry which is preliminary data.</text>
</comment>
<gene>
    <name evidence="1" type="ORF">SO802_014724</name>
</gene>
<protein>
    <recommendedName>
        <fullName evidence="3">RNase H type-1 domain-containing protein</fullName>
    </recommendedName>
</protein>
<evidence type="ECO:0000313" key="2">
    <source>
        <dbReference type="Proteomes" id="UP001459277"/>
    </source>
</evidence>
<dbReference type="EMBL" id="JAZDWU010000005">
    <property type="protein sequence ID" value="KAL0000943.1"/>
    <property type="molecule type" value="Genomic_DNA"/>
</dbReference>
<dbReference type="Proteomes" id="UP001459277">
    <property type="component" value="Unassembled WGS sequence"/>
</dbReference>
<evidence type="ECO:0008006" key="3">
    <source>
        <dbReference type="Google" id="ProtNLM"/>
    </source>
</evidence>